<evidence type="ECO:0000313" key="2">
    <source>
        <dbReference type="Proteomes" id="UP000641932"/>
    </source>
</evidence>
<protein>
    <recommendedName>
        <fullName evidence="3">Sulfatase-modifying factor enzyme domain-containing protein</fullName>
    </recommendedName>
</protein>
<dbReference type="InterPro" id="IPR042095">
    <property type="entry name" value="SUMF_sf"/>
</dbReference>
<organism evidence="1 2">
    <name type="scientific">Wenjunlia tyrosinilytica</name>
    <dbReference type="NCBI Taxonomy" id="1544741"/>
    <lineage>
        <taxon>Bacteria</taxon>
        <taxon>Bacillati</taxon>
        <taxon>Actinomycetota</taxon>
        <taxon>Actinomycetes</taxon>
        <taxon>Kitasatosporales</taxon>
        <taxon>Streptomycetaceae</taxon>
        <taxon>Wenjunlia</taxon>
    </lineage>
</organism>
<dbReference type="AlphaFoldDB" id="A0A917ZXZ6"/>
<reference evidence="1" key="1">
    <citation type="journal article" date="2014" name="Int. J. Syst. Evol. Microbiol.">
        <title>Complete genome sequence of Corynebacterium casei LMG S-19264T (=DSM 44701T), isolated from a smear-ripened cheese.</title>
        <authorList>
            <consortium name="US DOE Joint Genome Institute (JGI-PGF)"/>
            <person name="Walter F."/>
            <person name="Albersmeier A."/>
            <person name="Kalinowski J."/>
            <person name="Ruckert C."/>
        </authorList>
    </citation>
    <scope>NUCLEOTIDE SEQUENCE</scope>
    <source>
        <strain evidence="1">CGMCC 4.7201</strain>
    </source>
</reference>
<dbReference type="Proteomes" id="UP000641932">
    <property type="component" value="Unassembled WGS sequence"/>
</dbReference>
<dbReference type="SUPFAM" id="SSF56436">
    <property type="entry name" value="C-type lectin-like"/>
    <property type="match status" value="1"/>
</dbReference>
<dbReference type="InterPro" id="IPR016187">
    <property type="entry name" value="CTDL_fold"/>
</dbReference>
<evidence type="ECO:0008006" key="3">
    <source>
        <dbReference type="Google" id="ProtNLM"/>
    </source>
</evidence>
<evidence type="ECO:0000313" key="1">
    <source>
        <dbReference type="EMBL" id="GGO97914.1"/>
    </source>
</evidence>
<comment type="caution">
    <text evidence="1">The sequence shown here is derived from an EMBL/GenBank/DDBJ whole genome shotgun (WGS) entry which is preliminary data.</text>
</comment>
<dbReference type="Gene3D" id="3.90.1580.10">
    <property type="entry name" value="paralog of FGE (formylglycine-generating enzyme)"/>
    <property type="match status" value="1"/>
</dbReference>
<accession>A0A917ZXZ6</accession>
<sequence>MGIIPFKDAIYRSCADAPSSSAGCLTVGGVGYPFEVGQLEVTVEQWVAFLNTVDPSGRDPHDLYSETEGSTSWPKYGQVDFSADAVSGRHYSVAYPQWANKPYGFANFLKSARFVNSLYNGRLISKQTSTSGRFVHVTYQVELSARTERGMYDLSRPDATRADDTGFVVPSQDEWIKAAYYDPTGGGTYSYWKYPTNAGVFGDGDATAPSPTVLNPTTGDVVNAATQPLASYHASGRPAPSWCPPQVRPEACATVNPFGLDPTTYAELYQGSLSTVGQAGTLSPWGTLDQGGNAVESTDTITPPPSGQGLGRVWRRAHGGVSNAPAFQLWLSAVGLQPQDNVFYNHTYPWFGIRVGAIGDPQPGRSKP</sequence>
<dbReference type="EMBL" id="BMMS01000035">
    <property type="protein sequence ID" value="GGO97914.1"/>
    <property type="molecule type" value="Genomic_DNA"/>
</dbReference>
<proteinExistence type="predicted"/>
<name>A0A917ZXZ6_9ACTN</name>
<keyword evidence="2" id="KW-1185">Reference proteome</keyword>
<gene>
    <name evidence="1" type="ORF">GCM10012280_60820</name>
</gene>
<reference evidence="1" key="2">
    <citation type="submission" date="2020-09" db="EMBL/GenBank/DDBJ databases">
        <authorList>
            <person name="Sun Q."/>
            <person name="Zhou Y."/>
        </authorList>
    </citation>
    <scope>NUCLEOTIDE SEQUENCE</scope>
    <source>
        <strain evidence="1">CGMCC 4.7201</strain>
    </source>
</reference>